<name>A0ABN1Y089_9PSEU</name>
<dbReference type="EMBL" id="BAAAJK010000026">
    <property type="protein sequence ID" value="GAA1394380.1"/>
    <property type="molecule type" value="Genomic_DNA"/>
</dbReference>
<evidence type="ECO:0000256" key="3">
    <source>
        <dbReference type="ARBA" id="ARBA00022827"/>
    </source>
</evidence>
<dbReference type="PANTHER" id="PTHR42877">
    <property type="entry name" value="L-ORNITHINE N(5)-MONOOXYGENASE-RELATED"/>
    <property type="match status" value="1"/>
</dbReference>
<sequence>MPDRYAAFTVGGMTSEAPPLQRPADPSSPDAGALPTGPSPRHSRVAVVGAGFTGLAVGLALLRRGVHDFVLLERADDVGGVWRDNTYPGVGVDTPSPLYQLRAMTNPDWSDLYAPGHEVQDYARRLARSTGLSQHVRFGADVHSAQWDDAEGHWLIDTPLGRYTADVLVSAAGLVADPKLPDVPGLPDFDGPVFHSARWDHSADLTGRRVAVVGTGATAIQLVPELQPQVAELHVFQRSPAWIMPKPENPVGRWTRRALAASPTLTKMQFDLIYAGAELLAATRRSRTLRDALTRVGRRHLAAQVPDPELRARLTPDFDYACKRPLVSNTYLPAMSAPNSSLHTGGLVRVDGRTVVSGDGSSAEVDAIVLTTGFQVGATAPIAHRLHDAQGRSLHDHWDGNPRAYLGMTCPDFPNLFLMQGPNATSGASSTLLFSEAQARYVADAVCRMADEGIRSIDVRPEIERRWTERIRRRSARTVYETGGCSSYYQNDDGVNVVMWPANTAEYQLRTRRFRLSPFRAQRGRTGAGRPLEPLRPVRLAATA</sequence>
<feature type="region of interest" description="Disordered" evidence="5">
    <location>
        <begin position="523"/>
        <end position="544"/>
    </location>
</feature>
<evidence type="ECO:0000256" key="5">
    <source>
        <dbReference type="SAM" id="MobiDB-lite"/>
    </source>
</evidence>
<keyword evidence="7" id="KW-1185">Reference proteome</keyword>
<dbReference type="InterPro" id="IPR051209">
    <property type="entry name" value="FAD-bind_Monooxygenase_sf"/>
</dbReference>
<keyword evidence="2" id="KW-0285">Flavoprotein</keyword>
<evidence type="ECO:0000313" key="7">
    <source>
        <dbReference type="Proteomes" id="UP001501414"/>
    </source>
</evidence>
<dbReference type="Proteomes" id="UP001501414">
    <property type="component" value="Unassembled WGS sequence"/>
</dbReference>
<dbReference type="Pfam" id="PF00743">
    <property type="entry name" value="FMO-like"/>
    <property type="match status" value="1"/>
</dbReference>
<evidence type="ECO:0000313" key="6">
    <source>
        <dbReference type="EMBL" id="GAA1394380.1"/>
    </source>
</evidence>
<dbReference type="PANTHER" id="PTHR42877:SF4">
    <property type="entry name" value="FAD_NAD(P)-BINDING DOMAIN-CONTAINING PROTEIN-RELATED"/>
    <property type="match status" value="1"/>
</dbReference>
<proteinExistence type="inferred from homology"/>
<evidence type="ECO:0000256" key="4">
    <source>
        <dbReference type="ARBA" id="ARBA00023002"/>
    </source>
</evidence>
<organism evidence="6 7">
    <name type="scientific">Pseudonocardia kongjuensis</name>
    <dbReference type="NCBI Taxonomy" id="102227"/>
    <lineage>
        <taxon>Bacteria</taxon>
        <taxon>Bacillati</taxon>
        <taxon>Actinomycetota</taxon>
        <taxon>Actinomycetes</taxon>
        <taxon>Pseudonocardiales</taxon>
        <taxon>Pseudonocardiaceae</taxon>
        <taxon>Pseudonocardia</taxon>
    </lineage>
</organism>
<keyword evidence="3" id="KW-0274">FAD</keyword>
<keyword evidence="4" id="KW-0560">Oxidoreductase</keyword>
<dbReference type="SUPFAM" id="SSF51905">
    <property type="entry name" value="FAD/NAD(P)-binding domain"/>
    <property type="match status" value="1"/>
</dbReference>
<comment type="similarity">
    <text evidence="1">Belongs to the FAD-binding monooxygenase family.</text>
</comment>
<dbReference type="PRINTS" id="PR00420">
    <property type="entry name" value="RNGMNOXGNASE"/>
</dbReference>
<dbReference type="InterPro" id="IPR020946">
    <property type="entry name" value="Flavin_mOase-like"/>
</dbReference>
<dbReference type="Gene3D" id="3.50.50.60">
    <property type="entry name" value="FAD/NAD(P)-binding domain"/>
    <property type="match status" value="2"/>
</dbReference>
<dbReference type="InterPro" id="IPR036188">
    <property type="entry name" value="FAD/NAD-bd_sf"/>
</dbReference>
<comment type="caution">
    <text evidence="6">The sequence shown here is derived from an EMBL/GenBank/DDBJ whole genome shotgun (WGS) entry which is preliminary data.</text>
</comment>
<protein>
    <submittedName>
        <fullName evidence="6">NAD(P)/FAD-dependent oxidoreductase</fullName>
    </submittedName>
</protein>
<accession>A0ABN1Y089</accession>
<evidence type="ECO:0000256" key="1">
    <source>
        <dbReference type="ARBA" id="ARBA00010139"/>
    </source>
</evidence>
<feature type="region of interest" description="Disordered" evidence="5">
    <location>
        <begin position="1"/>
        <end position="42"/>
    </location>
</feature>
<gene>
    <name evidence="6" type="ORF">GCM10009613_42350</name>
</gene>
<evidence type="ECO:0000256" key="2">
    <source>
        <dbReference type="ARBA" id="ARBA00022630"/>
    </source>
</evidence>
<reference evidence="6 7" key="1">
    <citation type="journal article" date="2019" name="Int. J. Syst. Evol. Microbiol.">
        <title>The Global Catalogue of Microorganisms (GCM) 10K type strain sequencing project: providing services to taxonomists for standard genome sequencing and annotation.</title>
        <authorList>
            <consortium name="The Broad Institute Genomics Platform"/>
            <consortium name="The Broad Institute Genome Sequencing Center for Infectious Disease"/>
            <person name="Wu L."/>
            <person name="Ma J."/>
        </authorList>
    </citation>
    <scope>NUCLEOTIDE SEQUENCE [LARGE SCALE GENOMIC DNA]</scope>
    <source>
        <strain evidence="6 7">JCM 11896</strain>
    </source>
</reference>